<sequence>MLFTVLGVGSLDPTYELPFIEELPDHENGKG</sequence>
<proteinExistence type="predicted"/>
<protein>
    <submittedName>
        <fullName evidence="1">Uncharacterized protein</fullName>
    </submittedName>
</protein>
<dbReference type="EMBL" id="JBEWTB010000002">
    <property type="protein sequence ID" value="MET4758458.1"/>
    <property type="molecule type" value="Genomic_DNA"/>
</dbReference>
<comment type="caution">
    <text evidence="1">The sequence shown here is derived from an EMBL/GenBank/DDBJ whole genome shotgun (WGS) entry which is preliminary data.</text>
</comment>
<organism evidence="1 2">
    <name type="scientific">Endozoicomonas lisbonensis</name>
    <dbReference type="NCBI Taxonomy" id="3120522"/>
    <lineage>
        <taxon>Bacteria</taxon>
        <taxon>Pseudomonadati</taxon>
        <taxon>Pseudomonadota</taxon>
        <taxon>Gammaproteobacteria</taxon>
        <taxon>Oceanospirillales</taxon>
        <taxon>Endozoicomonadaceae</taxon>
        <taxon>Endozoicomonas</taxon>
    </lineage>
</organism>
<evidence type="ECO:0000313" key="1">
    <source>
        <dbReference type="EMBL" id="MET4758458.1"/>
    </source>
</evidence>
<gene>
    <name evidence="1" type="ORF">V5J35_003650</name>
</gene>
<keyword evidence="2" id="KW-1185">Reference proteome</keyword>
<name>A0ABV2SNI0_9GAMM</name>
<reference evidence="1 2" key="1">
    <citation type="submission" date="2024-06" db="EMBL/GenBank/DDBJ databases">
        <title>Genomic Encyclopedia of Type Strains, Phase V (KMG-V): Genome sequencing to study the core and pangenomes of soil and plant-associated prokaryotes.</title>
        <authorList>
            <person name="Whitman W."/>
        </authorList>
    </citation>
    <scope>NUCLEOTIDE SEQUENCE [LARGE SCALE GENOMIC DNA]</scope>
    <source>
        <strain evidence="1 2">NE40</strain>
    </source>
</reference>
<dbReference type="Proteomes" id="UP001549366">
    <property type="component" value="Unassembled WGS sequence"/>
</dbReference>
<accession>A0ABV2SNI0</accession>
<evidence type="ECO:0000313" key="2">
    <source>
        <dbReference type="Proteomes" id="UP001549366"/>
    </source>
</evidence>